<gene>
    <name evidence="3" type="ORF">EYF80_042402</name>
</gene>
<evidence type="ECO:0000256" key="1">
    <source>
        <dbReference type="SAM" id="Coils"/>
    </source>
</evidence>
<keyword evidence="1" id="KW-0175">Coiled coil</keyword>
<dbReference type="AlphaFoldDB" id="A0A4Z2G1J9"/>
<feature type="coiled-coil region" evidence="1">
    <location>
        <begin position="50"/>
        <end position="91"/>
    </location>
</feature>
<reference evidence="3 4" key="1">
    <citation type="submission" date="2019-03" db="EMBL/GenBank/DDBJ databases">
        <title>First draft genome of Liparis tanakae, snailfish: a comprehensive survey of snailfish specific genes.</title>
        <authorList>
            <person name="Kim W."/>
            <person name="Song I."/>
            <person name="Jeong J.-H."/>
            <person name="Kim D."/>
            <person name="Kim S."/>
            <person name="Ryu S."/>
            <person name="Song J.Y."/>
            <person name="Lee S.K."/>
        </authorList>
    </citation>
    <scope>NUCLEOTIDE SEQUENCE [LARGE SCALE GENOMIC DNA]</scope>
    <source>
        <tissue evidence="3">Muscle</tissue>
    </source>
</reference>
<dbReference type="SUPFAM" id="SSF69989">
    <property type="entry name" value="C-terminal domain of PLC-beta"/>
    <property type="match status" value="1"/>
</dbReference>
<feature type="region of interest" description="Disordered" evidence="2">
    <location>
        <begin position="1"/>
        <end position="48"/>
    </location>
</feature>
<feature type="compositionally biased region" description="Basic and acidic residues" evidence="2">
    <location>
        <begin position="9"/>
        <end position="24"/>
    </location>
</feature>
<dbReference type="Proteomes" id="UP000314294">
    <property type="component" value="Unassembled WGS sequence"/>
</dbReference>
<organism evidence="3 4">
    <name type="scientific">Liparis tanakae</name>
    <name type="common">Tanaka's snailfish</name>
    <dbReference type="NCBI Taxonomy" id="230148"/>
    <lineage>
        <taxon>Eukaryota</taxon>
        <taxon>Metazoa</taxon>
        <taxon>Chordata</taxon>
        <taxon>Craniata</taxon>
        <taxon>Vertebrata</taxon>
        <taxon>Euteleostomi</taxon>
        <taxon>Actinopterygii</taxon>
        <taxon>Neopterygii</taxon>
        <taxon>Teleostei</taxon>
        <taxon>Neoteleostei</taxon>
        <taxon>Acanthomorphata</taxon>
        <taxon>Eupercaria</taxon>
        <taxon>Perciformes</taxon>
        <taxon>Cottioidei</taxon>
        <taxon>Cottales</taxon>
        <taxon>Liparidae</taxon>
        <taxon>Liparis</taxon>
    </lineage>
</organism>
<sequence>MTELQVAYDELKSSSEKELSDLRGRVSSPRPSTSKDLGERAGAPSTSLPVELQRLKAEEQEEQLQLEESHTQEMERLRAHYRQQAADSEERYAAELFMLQQRLQEVAGTQTHDR</sequence>
<comment type="caution">
    <text evidence="3">The sequence shown here is derived from an EMBL/GenBank/DDBJ whole genome shotgun (WGS) entry which is preliminary data.</text>
</comment>
<proteinExistence type="predicted"/>
<evidence type="ECO:0000313" key="4">
    <source>
        <dbReference type="Proteomes" id="UP000314294"/>
    </source>
</evidence>
<evidence type="ECO:0000313" key="3">
    <source>
        <dbReference type="EMBL" id="TNN47399.1"/>
    </source>
</evidence>
<protein>
    <submittedName>
        <fullName evidence="3">Uncharacterized protein</fullName>
    </submittedName>
</protein>
<keyword evidence="4" id="KW-1185">Reference proteome</keyword>
<name>A0A4Z2G1J9_9TELE</name>
<dbReference type="EMBL" id="SRLO01000744">
    <property type="protein sequence ID" value="TNN47399.1"/>
    <property type="molecule type" value="Genomic_DNA"/>
</dbReference>
<accession>A0A4Z2G1J9</accession>
<evidence type="ECO:0000256" key="2">
    <source>
        <dbReference type="SAM" id="MobiDB-lite"/>
    </source>
</evidence>